<keyword evidence="5 7" id="KW-1133">Transmembrane helix</keyword>
<evidence type="ECO:0000256" key="6">
    <source>
        <dbReference type="ARBA" id="ARBA00023136"/>
    </source>
</evidence>
<dbReference type="GO" id="GO:0006906">
    <property type="term" value="P:vesicle fusion"/>
    <property type="evidence" value="ECO:0007669"/>
    <property type="project" value="TreeGrafter"/>
</dbReference>
<dbReference type="GO" id="GO:0031902">
    <property type="term" value="C:late endosome membrane"/>
    <property type="evidence" value="ECO:0007669"/>
    <property type="project" value="TreeGrafter"/>
</dbReference>
<dbReference type="GO" id="GO:0000149">
    <property type="term" value="F:SNARE binding"/>
    <property type="evidence" value="ECO:0007669"/>
    <property type="project" value="TreeGrafter"/>
</dbReference>
<dbReference type="GO" id="GO:0005789">
    <property type="term" value="C:endoplasmic reticulum membrane"/>
    <property type="evidence" value="ECO:0007669"/>
    <property type="project" value="TreeGrafter"/>
</dbReference>
<reference evidence="8 9" key="1">
    <citation type="journal article" date="2010" name="Nature">
        <title>The Ectocarpus genome and the independent evolution of multicellularity in brown algae.</title>
        <authorList>
            <person name="Cock J.M."/>
            <person name="Sterck L."/>
            <person name="Rouze P."/>
            <person name="Scornet D."/>
            <person name="Allen A.E."/>
            <person name="Amoutzias G."/>
            <person name="Anthouard V."/>
            <person name="Artiguenave F."/>
            <person name="Aury J.M."/>
            <person name="Badger J.H."/>
            <person name="Beszteri B."/>
            <person name="Billiau K."/>
            <person name="Bonnet E."/>
            <person name="Bothwell J.H."/>
            <person name="Bowler C."/>
            <person name="Boyen C."/>
            <person name="Brownlee C."/>
            <person name="Carrano C.J."/>
            <person name="Charrier B."/>
            <person name="Cho G.Y."/>
            <person name="Coelho S.M."/>
            <person name="Collen J."/>
            <person name="Corre E."/>
            <person name="Da Silva C."/>
            <person name="Delage L."/>
            <person name="Delaroque N."/>
            <person name="Dittami S.M."/>
            <person name="Doulbeau S."/>
            <person name="Elias M."/>
            <person name="Farnham G."/>
            <person name="Gachon C.M."/>
            <person name="Gschloessl B."/>
            <person name="Heesch S."/>
            <person name="Jabbari K."/>
            <person name="Jubin C."/>
            <person name="Kawai H."/>
            <person name="Kimura K."/>
            <person name="Kloareg B."/>
            <person name="Kupper F.C."/>
            <person name="Lang D."/>
            <person name="Le Bail A."/>
            <person name="Leblanc C."/>
            <person name="Lerouge P."/>
            <person name="Lohr M."/>
            <person name="Lopez P.J."/>
            <person name="Martens C."/>
            <person name="Maumus F."/>
            <person name="Michel G."/>
            <person name="Miranda-Saavedra D."/>
            <person name="Morales J."/>
            <person name="Moreau H."/>
            <person name="Motomura T."/>
            <person name="Nagasato C."/>
            <person name="Napoli C.A."/>
            <person name="Nelson D.R."/>
            <person name="Nyvall-Collen P."/>
            <person name="Peters A.F."/>
            <person name="Pommier C."/>
            <person name="Potin P."/>
            <person name="Poulain J."/>
            <person name="Quesneville H."/>
            <person name="Read B."/>
            <person name="Rensing S.A."/>
            <person name="Ritter A."/>
            <person name="Rousvoal S."/>
            <person name="Samanta M."/>
            <person name="Samson G."/>
            <person name="Schroeder D.C."/>
            <person name="Segurens B."/>
            <person name="Strittmatter M."/>
            <person name="Tonon T."/>
            <person name="Tregear J.W."/>
            <person name="Valentin K."/>
            <person name="von Dassow P."/>
            <person name="Yamagishi T."/>
            <person name="Van de Peer Y."/>
            <person name="Wincker P."/>
        </authorList>
    </citation>
    <scope>NUCLEOTIDE SEQUENCE [LARGE SCALE GENOMIC DNA]</scope>
    <source>
        <strain evidence="9">Ec32 / CCAP1310/4</strain>
    </source>
</reference>
<evidence type="ECO:0000256" key="3">
    <source>
        <dbReference type="ARBA" id="ARBA00022692"/>
    </source>
</evidence>
<evidence type="ECO:0000256" key="2">
    <source>
        <dbReference type="ARBA" id="ARBA00022448"/>
    </source>
</evidence>
<name>D7FM05_ECTSI</name>
<comment type="subcellular location">
    <subcellularLocation>
        <location evidence="1">Membrane</location>
        <topology evidence="1">Single-pass type IV membrane protein</topology>
    </subcellularLocation>
</comment>
<organism evidence="8 9">
    <name type="scientific">Ectocarpus siliculosus</name>
    <name type="common">Brown alga</name>
    <name type="synonym">Conferva siliculosa</name>
    <dbReference type="NCBI Taxonomy" id="2880"/>
    <lineage>
        <taxon>Eukaryota</taxon>
        <taxon>Sar</taxon>
        <taxon>Stramenopiles</taxon>
        <taxon>Ochrophyta</taxon>
        <taxon>PX clade</taxon>
        <taxon>Phaeophyceae</taxon>
        <taxon>Ectocarpales</taxon>
        <taxon>Ectocarpaceae</taxon>
        <taxon>Ectocarpus</taxon>
    </lineage>
</organism>
<dbReference type="OMA" id="YRLITHK"/>
<feature type="transmembrane region" description="Helical" evidence="7">
    <location>
        <begin position="79"/>
        <end position="97"/>
    </location>
</feature>
<dbReference type="EMBL" id="FN649746">
    <property type="protein sequence ID" value="CBJ29830.1"/>
    <property type="molecule type" value="Genomic_DNA"/>
</dbReference>
<evidence type="ECO:0000256" key="7">
    <source>
        <dbReference type="SAM" id="Phobius"/>
    </source>
</evidence>
<dbReference type="OrthoDB" id="10281803at2759"/>
<dbReference type="GO" id="GO:0031201">
    <property type="term" value="C:SNARE complex"/>
    <property type="evidence" value="ECO:0007669"/>
    <property type="project" value="TreeGrafter"/>
</dbReference>
<sequence length="107" mass="12081">MYGSTTTTPSSAQSRRLLDDSLAVQNETSNMADDVMARLFGQRETLESAQQRLGDMRGMTDEARLHLKEMEQKALRQKICLYLTIALLSILICLVIYREVTNGGHLF</sequence>
<proteinExistence type="predicted"/>
<protein>
    <submittedName>
        <fullName evidence="8">Uncharacterized protein</fullName>
    </submittedName>
</protein>
<evidence type="ECO:0000256" key="5">
    <source>
        <dbReference type="ARBA" id="ARBA00022989"/>
    </source>
</evidence>
<dbReference type="Gene3D" id="1.20.5.110">
    <property type="match status" value="1"/>
</dbReference>
<keyword evidence="4" id="KW-0653">Protein transport</keyword>
<dbReference type="AlphaFoldDB" id="D7FM05"/>
<keyword evidence="6 7" id="KW-0472">Membrane</keyword>
<evidence type="ECO:0000256" key="1">
    <source>
        <dbReference type="ARBA" id="ARBA00004211"/>
    </source>
</evidence>
<dbReference type="InParanoid" id="D7FM05"/>
<dbReference type="PANTHER" id="PTHR21230:SF26">
    <property type="entry name" value="VESICLE TRANSPORT THROUGH INTERACTION WITH T-SNARES HOMOLOG 1A"/>
    <property type="match status" value="1"/>
</dbReference>
<dbReference type="GO" id="GO:0015031">
    <property type="term" value="P:protein transport"/>
    <property type="evidence" value="ECO:0007669"/>
    <property type="project" value="UniProtKB-KW"/>
</dbReference>
<evidence type="ECO:0000313" key="8">
    <source>
        <dbReference type="EMBL" id="CBJ29830.1"/>
    </source>
</evidence>
<dbReference type="SUPFAM" id="SSF58038">
    <property type="entry name" value="SNARE fusion complex"/>
    <property type="match status" value="1"/>
</dbReference>
<keyword evidence="9" id="KW-1185">Reference proteome</keyword>
<accession>D7FM05</accession>
<keyword evidence="2" id="KW-0813">Transport</keyword>
<gene>
    <name evidence="8" type="ORF">Esi_0162_0062</name>
</gene>
<dbReference type="Proteomes" id="UP000002630">
    <property type="component" value="Linkage Group LG21"/>
</dbReference>
<keyword evidence="3 7" id="KW-0812">Transmembrane</keyword>
<dbReference type="EMBL" id="FN648158">
    <property type="protein sequence ID" value="CBJ29830.1"/>
    <property type="molecule type" value="Genomic_DNA"/>
</dbReference>
<evidence type="ECO:0000313" key="9">
    <source>
        <dbReference type="Proteomes" id="UP000002630"/>
    </source>
</evidence>
<dbReference type="GO" id="GO:0005484">
    <property type="term" value="F:SNAP receptor activity"/>
    <property type="evidence" value="ECO:0007669"/>
    <property type="project" value="TreeGrafter"/>
</dbReference>
<dbReference type="GO" id="GO:0012507">
    <property type="term" value="C:ER to Golgi transport vesicle membrane"/>
    <property type="evidence" value="ECO:0007669"/>
    <property type="project" value="TreeGrafter"/>
</dbReference>
<dbReference type="PANTHER" id="PTHR21230">
    <property type="entry name" value="VESICLE TRANSPORT V-SNARE PROTEIN VTI1-RELATED"/>
    <property type="match status" value="1"/>
</dbReference>
<evidence type="ECO:0000256" key="4">
    <source>
        <dbReference type="ARBA" id="ARBA00022927"/>
    </source>
</evidence>
<dbReference type="GO" id="GO:0005794">
    <property type="term" value="C:Golgi apparatus"/>
    <property type="evidence" value="ECO:0007669"/>
    <property type="project" value="TreeGrafter"/>
</dbReference>